<dbReference type="Proteomes" id="UP000547209">
    <property type="component" value="Unassembled WGS sequence"/>
</dbReference>
<dbReference type="InterPro" id="IPR012854">
    <property type="entry name" value="Cu_amine_oxidase-like_N"/>
</dbReference>
<dbReference type="InterPro" id="IPR036582">
    <property type="entry name" value="Mao_N_sf"/>
</dbReference>
<dbReference type="PANTHER" id="PTHR45982">
    <property type="entry name" value="REGULATOR OF CHROMOSOME CONDENSATION"/>
    <property type="match status" value="1"/>
</dbReference>
<dbReference type="EMBL" id="JACJVP010000056">
    <property type="protein sequence ID" value="MBB6674868.1"/>
    <property type="molecule type" value="Genomic_DNA"/>
</dbReference>
<evidence type="ECO:0000313" key="6">
    <source>
        <dbReference type="EMBL" id="MBB6674868.1"/>
    </source>
</evidence>
<evidence type="ECO:0000256" key="1">
    <source>
        <dbReference type="ARBA" id="ARBA00022658"/>
    </source>
</evidence>
<dbReference type="RefSeq" id="WP_185672731.1">
    <property type="nucleotide sequence ID" value="NZ_JACJVP010000056.1"/>
</dbReference>
<feature type="chain" id="PRO_5039445571" description="Copper amine oxidase-like N-terminal domain-containing protein" evidence="3">
    <location>
        <begin position="23"/>
        <end position="485"/>
    </location>
</feature>
<evidence type="ECO:0000256" key="3">
    <source>
        <dbReference type="SAM" id="SignalP"/>
    </source>
</evidence>
<dbReference type="SUPFAM" id="SSF50985">
    <property type="entry name" value="RCC1/BLIP-II"/>
    <property type="match status" value="1"/>
</dbReference>
<dbReference type="InterPro" id="IPR051553">
    <property type="entry name" value="Ran_GTPase-activating"/>
</dbReference>
<protein>
    <recommendedName>
        <fullName evidence="8">Copper amine oxidase-like N-terminal domain-containing protein</fullName>
    </recommendedName>
</protein>
<dbReference type="Gene3D" id="2.130.10.30">
    <property type="entry name" value="Regulator of chromosome condensation 1/beta-lactamase-inhibitor protein II"/>
    <property type="match status" value="2"/>
</dbReference>
<accession>A0A7X0RWC2</accession>
<comment type="caution">
    <text evidence="6">The sequence shown here is derived from an EMBL/GenBank/DDBJ whole genome shotgun (WGS) entry which is preliminary data.</text>
</comment>
<evidence type="ECO:0000256" key="2">
    <source>
        <dbReference type="ARBA" id="ARBA00022737"/>
    </source>
</evidence>
<feature type="domain" description="Copper amine oxidase-like N-terminal" evidence="4">
    <location>
        <begin position="376"/>
        <end position="477"/>
    </location>
</feature>
<evidence type="ECO:0000259" key="4">
    <source>
        <dbReference type="Pfam" id="PF07833"/>
    </source>
</evidence>
<evidence type="ECO:0000313" key="7">
    <source>
        <dbReference type="Proteomes" id="UP000547209"/>
    </source>
</evidence>
<evidence type="ECO:0000259" key="5">
    <source>
        <dbReference type="Pfam" id="PF25390"/>
    </source>
</evidence>
<keyword evidence="7" id="KW-1185">Reference proteome</keyword>
<organism evidence="6 7">
    <name type="scientific">Cohnella nanjingensis</name>
    <dbReference type="NCBI Taxonomy" id="1387779"/>
    <lineage>
        <taxon>Bacteria</taxon>
        <taxon>Bacillati</taxon>
        <taxon>Bacillota</taxon>
        <taxon>Bacilli</taxon>
        <taxon>Bacillales</taxon>
        <taxon>Paenibacillaceae</taxon>
        <taxon>Cohnella</taxon>
    </lineage>
</organism>
<dbReference type="AlphaFoldDB" id="A0A7X0RWC2"/>
<dbReference type="Pfam" id="PF07833">
    <property type="entry name" value="Cu_amine_oxidN1"/>
    <property type="match status" value="1"/>
</dbReference>
<evidence type="ECO:0008006" key="8">
    <source>
        <dbReference type="Google" id="ProtNLM"/>
    </source>
</evidence>
<dbReference type="GO" id="GO:0005085">
    <property type="term" value="F:guanyl-nucleotide exchange factor activity"/>
    <property type="evidence" value="ECO:0007669"/>
    <property type="project" value="TreeGrafter"/>
</dbReference>
<feature type="signal peptide" evidence="3">
    <location>
        <begin position="1"/>
        <end position="22"/>
    </location>
</feature>
<keyword evidence="3" id="KW-0732">Signal</keyword>
<keyword evidence="1" id="KW-0344">Guanine-nucleotide releasing factor</keyword>
<dbReference type="InterPro" id="IPR000408">
    <property type="entry name" value="Reg_chr_condens"/>
</dbReference>
<sequence length="485" mass="52781">MFKQALALTLSAALALSSAAWMEHAKAEAGPQVERVKPGMLYKKDGTAWQFGDGTTLPTRVLALSNIREAFGWRSDAFYAWRLNGTVWRYPTGAEEEPEQVANLTHVVDVSDADGYALAVRKDGTVWAWGSNRFGQLANGKLGNQDVVKPQRIASLSNIIAVSAQRGNNIALARDGTVYTWGQLIAPHKEWYDPLSAKDMQTRPKRIPELRHIIKIDGTFALREDGTVFAWGNNYYGQLGIGAPKRTYIATPRPVTLLAGQVRSLSVSSNFALFMTKKGEVWGSGLDLSGQLMGQTSHGSSNLPLKLPGLRGVKQVAAGAGYGLALNENGSVYAWGLNRRGELGIGSAGYPVREAASYASAQRVAHTVAIRIDGREQAEPALIRDDTAYVPVKTVADAAGAVIAWTEYSRKQKVMVVQYGGRLLQGRIGSTQLVMDGQPVMLKTPLSVVNNRVVLPARLLAEWFGTRIDWDEKTGEVRFDAVQSK</sequence>
<reference evidence="6 7" key="1">
    <citation type="submission" date="2020-08" db="EMBL/GenBank/DDBJ databases">
        <title>Cohnella phylogeny.</title>
        <authorList>
            <person name="Dunlap C."/>
        </authorList>
    </citation>
    <scope>NUCLEOTIDE SEQUENCE [LARGE SCALE GENOMIC DNA]</scope>
    <source>
        <strain evidence="6 7">DSM 28246</strain>
    </source>
</reference>
<dbReference type="Pfam" id="PF25390">
    <property type="entry name" value="WD40_RLD"/>
    <property type="match status" value="1"/>
</dbReference>
<dbReference type="PROSITE" id="PS50012">
    <property type="entry name" value="RCC1_3"/>
    <property type="match status" value="4"/>
</dbReference>
<dbReference type="InterPro" id="IPR058923">
    <property type="entry name" value="RCC1-like_dom"/>
</dbReference>
<proteinExistence type="predicted"/>
<dbReference type="SUPFAM" id="SSF55383">
    <property type="entry name" value="Copper amine oxidase, domain N"/>
    <property type="match status" value="1"/>
</dbReference>
<dbReference type="GO" id="GO:0005737">
    <property type="term" value="C:cytoplasm"/>
    <property type="evidence" value="ECO:0007669"/>
    <property type="project" value="TreeGrafter"/>
</dbReference>
<dbReference type="PANTHER" id="PTHR45982:SF1">
    <property type="entry name" value="REGULATOR OF CHROMOSOME CONDENSATION"/>
    <property type="match status" value="1"/>
</dbReference>
<dbReference type="InterPro" id="IPR009091">
    <property type="entry name" value="RCC1/BLIP-II"/>
</dbReference>
<name>A0A7X0RWC2_9BACL</name>
<dbReference type="Gene3D" id="3.30.457.10">
    <property type="entry name" value="Copper amine oxidase-like, N-terminal domain"/>
    <property type="match status" value="1"/>
</dbReference>
<keyword evidence="2" id="KW-0677">Repeat</keyword>
<feature type="domain" description="RCC1-like" evidence="5">
    <location>
        <begin position="94"/>
        <end position="348"/>
    </location>
</feature>
<gene>
    <name evidence="6" type="ORF">H7C19_29735</name>
</gene>